<comment type="caution">
    <text evidence="4">The sequence shown here is derived from an EMBL/GenBank/DDBJ whole genome shotgun (WGS) entry which is preliminary data.</text>
</comment>
<reference evidence="4 5" key="1">
    <citation type="submission" date="2024-03" db="EMBL/GenBank/DDBJ databases">
        <title>The Acrasis kona genome and developmental transcriptomes reveal deep origins of eukaryotic multicellular pathways.</title>
        <authorList>
            <person name="Sheikh S."/>
            <person name="Fu C.-J."/>
            <person name="Brown M.W."/>
            <person name="Baldauf S.L."/>
        </authorList>
    </citation>
    <scope>NUCLEOTIDE SEQUENCE [LARGE SCALE GENOMIC DNA]</scope>
    <source>
        <strain evidence="4 5">ATCC MYA-3509</strain>
    </source>
</reference>
<feature type="domain" description="CSC1/OSCA1-like 7TM region" evidence="3">
    <location>
        <begin position="365"/>
        <end position="552"/>
    </location>
</feature>
<dbReference type="PANTHER" id="PTHR13018:SF5">
    <property type="entry name" value="RE44586P"/>
    <property type="match status" value="1"/>
</dbReference>
<dbReference type="Pfam" id="PF02714">
    <property type="entry name" value="RSN1_7TM"/>
    <property type="match status" value="1"/>
</dbReference>
<keyword evidence="2 4" id="KW-0812">Transmembrane</keyword>
<dbReference type="EMBL" id="JAOPGA020001160">
    <property type="protein sequence ID" value="KAL0485729.1"/>
    <property type="molecule type" value="Genomic_DNA"/>
</dbReference>
<keyword evidence="2" id="KW-0472">Membrane</keyword>
<gene>
    <name evidence="4" type="ORF">AKO1_003282</name>
</gene>
<dbReference type="Proteomes" id="UP001431209">
    <property type="component" value="Unassembled WGS sequence"/>
</dbReference>
<feature type="region of interest" description="Disordered" evidence="1">
    <location>
        <begin position="1"/>
        <end position="23"/>
    </location>
</feature>
<feature type="transmembrane region" description="Helical" evidence="2">
    <location>
        <begin position="395"/>
        <end position="414"/>
    </location>
</feature>
<accession>A0AAW2ZA88</accession>
<evidence type="ECO:0000313" key="4">
    <source>
        <dbReference type="EMBL" id="KAL0485729.1"/>
    </source>
</evidence>
<feature type="transmembrane region" description="Helical" evidence="2">
    <location>
        <begin position="440"/>
        <end position="461"/>
    </location>
</feature>
<protein>
    <submittedName>
        <fullName evidence="4">9 TM domain-containing transmembrane protein</fullName>
    </submittedName>
</protein>
<keyword evidence="5" id="KW-1185">Reference proteome</keyword>
<sequence length="804" mass="91614">MLLDHREASQYSTRNRPSKDGKPLSYFTERSEVLVRIGPSGLLYLRFLQITFVFLFVLSCIEIGHTYIFYKNNPTNENVIWRLSIANWSPAEPNNYSDSIILAALEGAALVSFLLYVQLFGMYRDRLNKGADKIIRSVSEYSVHVRNVPKDEPQYGTLRLRKFFSHFGRVIDVKFGLNSGNVNKWRKQLSKLSNSIQHCQAMMQTRSSLLAPYFKLKLFKEKRAHAKLEAKIKEKLEADTFSCTGDAFVTFNCERARFMCLHYFNRPWIQTMCSNMRFKSTPEKLVRLRVQEAKPHTDVVWENLEYGFFSRLLRRSVAVIIALITMGVCVVVSYYLTYVQKVTIKDYFNGYKLSGINYGISVVMVVAGIIASNIMYSLGDFEKHRSKSSKATSQLIKLAVMLFFVGVVVMGPYMETATNLSQLVPLIEQPLEAFYESNDFYYQLLTSFVTAVASNVLIQVVQLPAYWIYGKICARLAVTQEELNKAYMPPLYDFTFRYSNQLRIIMLSLCFSALFPPGLFIACVGLLASFLVDKFNLIKAFAKNNKVEDHLTENAVWCLCLAWLLRYILLAVRVYYLTCLTPPLSITNPYLLSYIACSGTYLIFLVLTYVLKSGTSTLVHLFCCSKYRFPEYVTDKKGISAPDPSLRLYNPPITIEEILRNKVKKTMMSSQMTLLRTPSAIDNESVTCSTSSPDVLQSPMQDMDVPPVVVSATAQHEWEEEEQEALQGPTIADLQDHVPQHMTVGDVVPLIESPTDAPYLISAVSPYDQKDIEMEYMTRDVEQIDVDIPESKGGQFVHTLSLNL</sequence>
<evidence type="ECO:0000313" key="5">
    <source>
        <dbReference type="Proteomes" id="UP001431209"/>
    </source>
</evidence>
<keyword evidence="2" id="KW-1133">Transmembrane helix</keyword>
<dbReference type="InterPro" id="IPR045122">
    <property type="entry name" value="Csc1-like"/>
</dbReference>
<evidence type="ECO:0000259" key="3">
    <source>
        <dbReference type="Pfam" id="PF02714"/>
    </source>
</evidence>
<proteinExistence type="predicted"/>
<dbReference type="GO" id="GO:0005886">
    <property type="term" value="C:plasma membrane"/>
    <property type="evidence" value="ECO:0007669"/>
    <property type="project" value="TreeGrafter"/>
</dbReference>
<dbReference type="PANTHER" id="PTHR13018">
    <property type="entry name" value="PROBABLE MEMBRANE PROTEIN DUF221-RELATED"/>
    <property type="match status" value="1"/>
</dbReference>
<organism evidence="4 5">
    <name type="scientific">Acrasis kona</name>
    <dbReference type="NCBI Taxonomy" id="1008807"/>
    <lineage>
        <taxon>Eukaryota</taxon>
        <taxon>Discoba</taxon>
        <taxon>Heterolobosea</taxon>
        <taxon>Tetramitia</taxon>
        <taxon>Eutetramitia</taxon>
        <taxon>Acrasidae</taxon>
        <taxon>Acrasis</taxon>
    </lineage>
</organism>
<feature type="transmembrane region" description="Helical" evidence="2">
    <location>
        <begin position="590"/>
        <end position="611"/>
    </location>
</feature>
<feature type="transmembrane region" description="Helical" evidence="2">
    <location>
        <begin position="356"/>
        <end position="374"/>
    </location>
</feature>
<dbReference type="InterPro" id="IPR003864">
    <property type="entry name" value="CSC1/OSCA1-like_7TM"/>
</dbReference>
<name>A0AAW2ZA88_9EUKA</name>
<evidence type="ECO:0000256" key="2">
    <source>
        <dbReference type="SAM" id="Phobius"/>
    </source>
</evidence>
<feature type="transmembrane region" description="Helical" evidence="2">
    <location>
        <begin position="43"/>
        <end position="70"/>
    </location>
</feature>
<evidence type="ECO:0000256" key="1">
    <source>
        <dbReference type="SAM" id="MobiDB-lite"/>
    </source>
</evidence>
<feature type="transmembrane region" description="Helical" evidence="2">
    <location>
        <begin position="317"/>
        <end position="336"/>
    </location>
</feature>
<feature type="transmembrane region" description="Helical" evidence="2">
    <location>
        <begin position="100"/>
        <end position="123"/>
    </location>
</feature>
<feature type="transmembrane region" description="Helical" evidence="2">
    <location>
        <begin position="504"/>
        <end position="532"/>
    </location>
</feature>
<dbReference type="GO" id="GO:0005227">
    <property type="term" value="F:calcium-activated cation channel activity"/>
    <property type="evidence" value="ECO:0007669"/>
    <property type="project" value="InterPro"/>
</dbReference>
<feature type="transmembrane region" description="Helical" evidence="2">
    <location>
        <begin position="554"/>
        <end position="578"/>
    </location>
</feature>
<dbReference type="AlphaFoldDB" id="A0AAW2ZA88"/>